<feature type="compositionally biased region" description="Low complexity" evidence="1">
    <location>
        <begin position="60"/>
        <end position="72"/>
    </location>
</feature>
<accession>A0A238H6L4</accession>
<name>A0A238H6L4_9BURK</name>
<evidence type="ECO:0000313" key="2">
    <source>
        <dbReference type="EMBL" id="SMG01071.1"/>
    </source>
</evidence>
<dbReference type="EMBL" id="FXAN01000066">
    <property type="protein sequence ID" value="SMG01071.1"/>
    <property type="molecule type" value="Genomic_DNA"/>
</dbReference>
<organism evidence="2 3">
    <name type="scientific">Burkholderia singularis</name>
    <dbReference type="NCBI Taxonomy" id="1503053"/>
    <lineage>
        <taxon>Bacteria</taxon>
        <taxon>Pseudomonadati</taxon>
        <taxon>Pseudomonadota</taxon>
        <taxon>Betaproteobacteria</taxon>
        <taxon>Burkholderiales</taxon>
        <taxon>Burkholderiaceae</taxon>
        <taxon>Burkholderia</taxon>
        <taxon>pseudomallei group</taxon>
    </lineage>
</organism>
<protein>
    <submittedName>
        <fullName evidence="2">Phage protein</fullName>
    </submittedName>
</protein>
<sequence>MTLAISGAALSGVGALSSGISQASQYGQQADVLNRNAALSDQQAKQVYAQNVNREEAQRRQAGQQLGAQRAAVAESGFDPNSGSMLDTQVQSVRNAELDALQLRYQGLLQGESLDDQARQQHYQARVARANSRSSLLSGGISAAASALGGLSAYTKFGGVGSNLKTFGTTSAGNPIYFSMPS</sequence>
<dbReference type="Proteomes" id="UP000198460">
    <property type="component" value="Unassembled WGS sequence"/>
</dbReference>
<gene>
    <name evidence="2" type="ORF">BSIN_4057</name>
</gene>
<evidence type="ECO:0000313" key="3">
    <source>
        <dbReference type="Proteomes" id="UP000198460"/>
    </source>
</evidence>
<dbReference type="AlphaFoldDB" id="A0A238H6L4"/>
<proteinExistence type="predicted"/>
<evidence type="ECO:0000256" key="1">
    <source>
        <dbReference type="SAM" id="MobiDB-lite"/>
    </source>
</evidence>
<feature type="region of interest" description="Disordered" evidence="1">
    <location>
        <begin position="53"/>
        <end position="86"/>
    </location>
</feature>
<dbReference type="RefSeq" id="WP_089341055.1">
    <property type="nucleotide sequence ID" value="NZ_FXAN01000066.1"/>
</dbReference>
<reference evidence="2 3" key="1">
    <citation type="submission" date="2017-04" db="EMBL/GenBank/DDBJ databases">
        <authorList>
            <person name="Afonso C.L."/>
            <person name="Miller P.J."/>
            <person name="Scott M.A."/>
            <person name="Spackman E."/>
            <person name="Goraichik I."/>
            <person name="Dimitrov K.M."/>
            <person name="Suarez D.L."/>
            <person name="Swayne D.E."/>
        </authorList>
    </citation>
    <scope>NUCLEOTIDE SEQUENCE [LARGE SCALE GENOMIC DNA]</scope>
    <source>
        <strain evidence="2">LMG 28154</strain>
    </source>
</reference>